<dbReference type="GO" id="GO:0016036">
    <property type="term" value="P:cellular response to phosphate starvation"/>
    <property type="evidence" value="ECO:0007669"/>
    <property type="project" value="TreeGrafter"/>
</dbReference>
<dbReference type="PANTHER" id="PTHR45453:SF2">
    <property type="entry name" value="HISTIDINE KINASE"/>
    <property type="match status" value="1"/>
</dbReference>
<dbReference type="EC" id="2.7.13.3" evidence="3"/>
<name>A0A081P2H1_9BACL</name>
<dbReference type="PROSITE" id="PS50109">
    <property type="entry name" value="HIS_KIN"/>
    <property type="match status" value="1"/>
</dbReference>
<dbReference type="GO" id="GO:0004721">
    <property type="term" value="F:phosphoprotein phosphatase activity"/>
    <property type="evidence" value="ECO:0007669"/>
    <property type="project" value="TreeGrafter"/>
</dbReference>
<dbReference type="Pfam" id="PF02518">
    <property type="entry name" value="HATPase_c"/>
    <property type="match status" value="1"/>
</dbReference>
<keyword evidence="10" id="KW-0067">ATP-binding</keyword>
<evidence type="ECO:0000256" key="1">
    <source>
        <dbReference type="ARBA" id="ARBA00000085"/>
    </source>
</evidence>
<feature type="transmembrane region" description="Helical" evidence="14">
    <location>
        <begin position="45"/>
        <end position="67"/>
    </location>
</feature>
<dbReference type="SMART" id="SM00387">
    <property type="entry name" value="HATPase_c"/>
    <property type="match status" value="1"/>
</dbReference>
<comment type="subcellular location">
    <subcellularLocation>
        <location evidence="2">Cell membrane</location>
        <topology evidence="2">Multi-pass membrane protein</topology>
    </subcellularLocation>
</comment>
<dbReference type="InterPro" id="IPR005467">
    <property type="entry name" value="His_kinase_dom"/>
</dbReference>
<evidence type="ECO:0000256" key="5">
    <source>
        <dbReference type="ARBA" id="ARBA00022553"/>
    </source>
</evidence>
<evidence type="ECO:0000259" key="15">
    <source>
        <dbReference type="PROSITE" id="PS50109"/>
    </source>
</evidence>
<dbReference type="InterPro" id="IPR050351">
    <property type="entry name" value="BphY/WalK/GraS-like"/>
</dbReference>
<gene>
    <name evidence="16" type="ORF">ET33_05890</name>
</gene>
<dbReference type="InterPro" id="IPR036097">
    <property type="entry name" value="HisK_dim/P_sf"/>
</dbReference>
<keyword evidence="12" id="KW-0902">Two-component regulatory system</keyword>
<evidence type="ECO:0000256" key="4">
    <source>
        <dbReference type="ARBA" id="ARBA00022475"/>
    </source>
</evidence>
<comment type="catalytic activity">
    <reaction evidence="1">
        <text>ATP + protein L-histidine = ADP + protein N-phospho-L-histidine.</text>
        <dbReference type="EC" id="2.7.13.3"/>
    </reaction>
</comment>
<evidence type="ECO:0000256" key="2">
    <source>
        <dbReference type="ARBA" id="ARBA00004651"/>
    </source>
</evidence>
<dbReference type="InterPro" id="IPR003661">
    <property type="entry name" value="HisK_dim/P_dom"/>
</dbReference>
<evidence type="ECO:0000256" key="7">
    <source>
        <dbReference type="ARBA" id="ARBA00022692"/>
    </source>
</evidence>
<dbReference type="PRINTS" id="PR00344">
    <property type="entry name" value="BCTRLSENSOR"/>
</dbReference>
<evidence type="ECO:0000256" key="12">
    <source>
        <dbReference type="ARBA" id="ARBA00023012"/>
    </source>
</evidence>
<keyword evidence="6" id="KW-0808">Transferase</keyword>
<keyword evidence="4" id="KW-1003">Cell membrane</keyword>
<dbReference type="SUPFAM" id="SSF47384">
    <property type="entry name" value="Homodimeric domain of signal transducing histidine kinase"/>
    <property type="match status" value="1"/>
</dbReference>
<dbReference type="SMART" id="SM00388">
    <property type="entry name" value="HisKA"/>
    <property type="match status" value="1"/>
</dbReference>
<dbReference type="GO" id="GO:0000155">
    <property type="term" value="F:phosphorelay sensor kinase activity"/>
    <property type="evidence" value="ECO:0007669"/>
    <property type="project" value="InterPro"/>
</dbReference>
<dbReference type="Proteomes" id="UP000028123">
    <property type="component" value="Unassembled WGS sequence"/>
</dbReference>
<keyword evidence="5" id="KW-0597">Phosphoprotein</keyword>
<protein>
    <recommendedName>
        <fullName evidence="3">histidine kinase</fullName>
        <ecNumber evidence="3">2.7.13.3</ecNumber>
    </recommendedName>
</protein>
<dbReference type="InterPro" id="IPR004358">
    <property type="entry name" value="Sig_transdc_His_kin-like_C"/>
</dbReference>
<evidence type="ECO:0000256" key="9">
    <source>
        <dbReference type="ARBA" id="ARBA00022777"/>
    </source>
</evidence>
<evidence type="ECO:0000256" key="6">
    <source>
        <dbReference type="ARBA" id="ARBA00022679"/>
    </source>
</evidence>
<dbReference type="eggNOG" id="COG2205">
    <property type="taxonomic scope" value="Bacteria"/>
</dbReference>
<comment type="caution">
    <text evidence="16">The sequence shown here is derived from an EMBL/GenBank/DDBJ whole genome shotgun (WGS) entry which is preliminary data.</text>
</comment>
<dbReference type="InterPro" id="IPR003594">
    <property type="entry name" value="HATPase_dom"/>
</dbReference>
<sequence length="367" mass="41618">MRGASATMFLRDRLVYALVILLMIGLGAGLMLLERARNPEGIGTGTISYFVILGLFFAGVWLAVDYIRQRAYYKQLKHAVERSGELQAAVIVQSAVTSEQRLVMRLLQEQHSAYLNELGRYRRQQEQHNHFVLQWVHHMKTPVSVIDLLVQDTLTQLPVTEEEQKQLALSLQEEAERMTRGLDLMLNTARLDKFRMDLHFRQTALHELVRTVMNAHKRLCIRHSIFPQIEGEAWVETDGKWMTVVLNQFVSNAIKYSKGKPGTKKLIFRLEPDTGGGSKLSVTDEGIGIAPHDLSRIFDPFFTGENGREAGESTGMGLYLAKQVCSGLGHRLSVESKLGEGTTFTVFFHPRSIHALGDNREQDMHFR</sequence>
<organism evidence="16 17">
    <name type="scientific">Paenibacillus tyrfis</name>
    <dbReference type="NCBI Taxonomy" id="1501230"/>
    <lineage>
        <taxon>Bacteria</taxon>
        <taxon>Bacillati</taxon>
        <taxon>Bacillota</taxon>
        <taxon>Bacilli</taxon>
        <taxon>Bacillales</taxon>
        <taxon>Paenibacillaceae</taxon>
        <taxon>Paenibacillus</taxon>
    </lineage>
</organism>
<keyword evidence="7 14" id="KW-0812">Transmembrane</keyword>
<proteinExistence type="predicted"/>
<accession>A0A081P2H1</accession>
<dbReference type="GO" id="GO:0005524">
    <property type="term" value="F:ATP binding"/>
    <property type="evidence" value="ECO:0007669"/>
    <property type="project" value="UniProtKB-KW"/>
</dbReference>
<dbReference type="OrthoDB" id="9780487at2"/>
<keyword evidence="17" id="KW-1185">Reference proteome</keyword>
<dbReference type="EMBL" id="JNVM01000013">
    <property type="protein sequence ID" value="KEQ24894.1"/>
    <property type="molecule type" value="Genomic_DNA"/>
</dbReference>
<dbReference type="PANTHER" id="PTHR45453">
    <property type="entry name" value="PHOSPHATE REGULON SENSOR PROTEIN PHOR"/>
    <property type="match status" value="1"/>
</dbReference>
<evidence type="ECO:0000256" key="11">
    <source>
        <dbReference type="ARBA" id="ARBA00022989"/>
    </source>
</evidence>
<feature type="transmembrane region" description="Helical" evidence="14">
    <location>
        <begin position="14"/>
        <end position="33"/>
    </location>
</feature>
<dbReference type="RefSeq" id="WP_051775392.1">
    <property type="nucleotide sequence ID" value="NZ_FYEP01000022.1"/>
</dbReference>
<dbReference type="InterPro" id="IPR036890">
    <property type="entry name" value="HATPase_C_sf"/>
</dbReference>
<evidence type="ECO:0000313" key="17">
    <source>
        <dbReference type="Proteomes" id="UP000028123"/>
    </source>
</evidence>
<dbReference type="GO" id="GO:0005886">
    <property type="term" value="C:plasma membrane"/>
    <property type="evidence" value="ECO:0007669"/>
    <property type="project" value="UniProtKB-SubCell"/>
</dbReference>
<dbReference type="AlphaFoldDB" id="A0A081P2H1"/>
<evidence type="ECO:0000313" key="16">
    <source>
        <dbReference type="EMBL" id="KEQ24894.1"/>
    </source>
</evidence>
<keyword evidence="13 14" id="KW-0472">Membrane</keyword>
<dbReference type="Gene3D" id="3.30.565.10">
    <property type="entry name" value="Histidine kinase-like ATPase, C-terminal domain"/>
    <property type="match status" value="1"/>
</dbReference>
<keyword evidence="8" id="KW-0547">Nucleotide-binding</keyword>
<keyword evidence="9 16" id="KW-0418">Kinase</keyword>
<dbReference type="SUPFAM" id="SSF55874">
    <property type="entry name" value="ATPase domain of HSP90 chaperone/DNA topoisomerase II/histidine kinase"/>
    <property type="match status" value="1"/>
</dbReference>
<evidence type="ECO:0000256" key="14">
    <source>
        <dbReference type="SAM" id="Phobius"/>
    </source>
</evidence>
<evidence type="ECO:0000256" key="8">
    <source>
        <dbReference type="ARBA" id="ARBA00022741"/>
    </source>
</evidence>
<feature type="domain" description="Histidine kinase" evidence="15">
    <location>
        <begin position="134"/>
        <end position="352"/>
    </location>
</feature>
<evidence type="ECO:0000256" key="3">
    <source>
        <dbReference type="ARBA" id="ARBA00012438"/>
    </source>
</evidence>
<evidence type="ECO:0000256" key="10">
    <source>
        <dbReference type="ARBA" id="ARBA00022840"/>
    </source>
</evidence>
<reference evidence="16 17" key="1">
    <citation type="submission" date="2014-06" db="EMBL/GenBank/DDBJ databases">
        <title>Draft genome sequence of Paenibacillus sp. MSt1.</title>
        <authorList>
            <person name="Aw Y.K."/>
            <person name="Ong K.S."/>
            <person name="Gan H.M."/>
            <person name="Lee S.M."/>
        </authorList>
    </citation>
    <scope>NUCLEOTIDE SEQUENCE [LARGE SCALE GENOMIC DNA]</scope>
    <source>
        <strain evidence="16 17">MSt1</strain>
    </source>
</reference>
<dbReference type="Gene3D" id="1.10.287.130">
    <property type="match status" value="1"/>
</dbReference>
<keyword evidence="11 14" id="KW-1133">Transmembrane helix</keyword>
<evidence type="ECO:0000256" key="13">
    <source>
        <dbReference type="ARBA" id="ARBA00023136"/>
    </source>
</evidence>